<evidence type="ECO:0000256" key="1">
    <source>
        <dbReference type="ARBA" id="ARBA00008138"/>
    </source>
</evidence>
<evidence type="ECO:0000256" key="4">
    <source>
        <dbReference type="RuleBase" id="RU362030"/>
    </source>
</evidence>
<comment type="caution">
    <text evidence="5">The sequence shown here is derived from an EMBL/GenBank/DDBJ whole genome shotgun (WGS) entry which is preliminary data.</text>
</comment>
<reference evidence="5 6" key="1">
    <citation type="submission" date="2020-08" db="EMBL/GenBank/DDBJ databases">
        <title>Genome public.</title>
        <authorList>
            <person name="Liu C."/>
            <person name="Sun Q."/>
        </authorList>
    </citation>
    <scope>NUCLEOTIDE SEQUENCE [LARGE SCALE GENOMIC DNA]</scope>
    <source>
        <strain evidence="5 6">BX1</strain>
    </source>
</reference>
<evidence type="ECO:0000256" key="3">
    <source>
        <dbReference type="ARBA" id="ARBA00022679"/>
    </source>
</evidence>
<keyword evidence="2 4" id="KW-0489">Methyltransferase</keyword>
<evidence type="ECO:0000256" key="2">
    <source>
        <dbReference type="ARBA" id="ARBA00022603"/>
    </source>
</evidence>
<dbReference type="SUPFAM" id="SSF53335">
    <property type="entry name" value="S-adenosyl-L-methionine-dependent methyltransferases"/>
    <property type="match status" value="1"/>
</dbReference>
<keyword evidence="3" id="KW-0808">Transferase</keyword>
<dbReference type="Gene3D" id="3.40.50.150">
    <property type="entry name" value="Vaccinia Virus protein VP39"/>
    <property type="match status" value="1"/>
</dbReference>
<dbReference type="PANTHER" id="PTHR43619:SF2">
    <property type="entry name" value="S-ADENOSYL-L-METHIONINE-DEPENDENT METHYLTRANSFERASES SUPERFAMILY PROTEIN"/>
    <property type="match status" value="1"/>
</dbReference>
<comment type="function">
    <text evidence="4">Exhibits S-adenosyl-L-methionine-dependent methyltransferase activity.</text>
</comment>
<evidence type="ECO:0000313" key="5">
    <source>
        <dbReference type="EMBL" id="MBC8575936.1"/>
    </source>
</evidence>
<name>A0ABR7NHP8_9FIRM</name>
<evidence type="ECO:0000313" key="6">
    <source>
        <dbReference type="Proteomes" id="UP000658131"/>
    </source>
</evidence>
<dbReference type="EMBL" id="JACRTB010000007">
    <property type="protein sequence ID" value="MBC8575936.1"/>
    <property type="molecule type" value="Genomic_DNA"/>
</dbReference>
<dbReference type="Pfam" id="PF04072">
    <property type="entry name" value="LCM"/>
    <property type="match status" value="1"/>
</dbReference>
<dbReference type="EC" id="2.1.1.-" evidence="4"/>
<keyword evidence="4" id="KW-0949">S-adenosyl-L-methionine</keyword>
<gene>
    <name evidence="5" type="ORF">H8717_05850</name>
</gene>
<accession>A0ABR7NHP8</accession>
<dbReference type="InterPro" id="IPR007213">
    <property type="entry name" value="Ppm1/Ppm2/Tcmp"/>
</dbReference>
<dbReference type="Proteomes" id="UP000658131">
    <property type="component" value="Unassembled WGS sequence"/>
</dbReference>
<dbReference type="GO" id="GO:0008168">
    <property type="term" value="F:methyltransferase activity"/>
    <property type="evidence" value="ECO:0007669"/>
    <property type="project" value="UniProtKB-KW"/>
</dbReference>
<dbReference type="PANTHER" id="PTHR43619">
    <property type="entry name" value="S-ADENOSYL-L-METHIONINE-DEPENDENT METHYLTRANSFERASE YKTD-RELATED"/>
    <property type="match status" value="1"/>
</dbReference>
<dbReference type="InterPro" id="IPR011610">
    <property type="entry name" value="SAM_mthyl_Trfase_ML2640-like"/>
</dbReference>
<sequence length="304" mass="33438">MKETNMTALVSAFARAYHARADGPKVFDDPMAEALLVPGEFEKISRSMSAGIQFFNPAFQGSPNEALRWIVGHQLAPTPLARASFAETALENAVRLGARQYLILGAGYDTFALRRPVWAESLRIFELDRPAAFREKQERLRRAGIAAPEGTFFLEADFNEADWQHVLTECPAFSSGQRSFCSLLGLTYYIPEETFCRLLADLGALLLPGSALAFDYPCREGSGSCGRRQAALAAGAGEPMCAAYSLREMETMLARCGFSIREHLDPPALTARCFAAYNEAHPDHPMTAFEGVCCCLAVRQPDHR</sequence>
<proteinExistence type="inferred from homology"/>
<keyword evidence="6" id="KW-1185">Reference proteome</keyword>
<dbReference type="InterPro" id="IPR029063">
    <property type="entry name" value="SAM-dependent_MTases_sf"/>
</dbReference>
<dbReference type="GO" id="GO:0032259">
    <property type="term" value="P:methylation"/>
    <property type="evidence" value="ECO:0007669"/>
    <property type="project" value="UniProtKB-KW"/>
</dbReference>
<organism evidence="5 6">
    <name type="scientific">Yanshouia hominis</name>
    <dbReference type="NCBI Taxonomy" id="2763673"/>
    <lineage>
        <taxon>Bacteria</taxon>
        <taxon>Bacillati</taxon>
        <taxon>Bacillota</taxon>
        <taxon>Clostridia</taxon>
        <taxon>Eubacteriales</taxon>
        <taxon>Oscillospiraceae</taxon>
        <taxon>Yanshouia</taxon>
    </lineage>
</organism>
<dbReference type="RefSeq" id="WP_262399503.1">
    <property type="nucleotide sequence ID" value="NZ_JACRTB010000007.1"/>
</dbReference>
<dbReference type="NCBIfam" id="TIGR00027">
    <property type="entry name" value="mthyl_TIGR00027"/>
    <property type="match status" value="1"/>
</dbReference>
<comment type="similarity">
    <text evidence="1 4">Belongs to the UPF0677 family.</text>
</comment>
<protein>
    <recommendedName>
        <fullName evidence="4">S-adenosyl-L-methionine-dependent methyltransferase</fullName>
        <ecNumber evidence="4">2.1.1.-</ecNumber>
    </recommendedName>
</protein>